<keyword evidence="13" id="KW-0998">Cell outer membrane</keyword>
<evidence type="ECO:0000256" key="9">
    <source>
        <dbReference type="ARBA" id="ARBA00023065"/>
    </source>
</evidence>
<evidence type="ECO:0000259" key="18">
    <source>
        <dbReference type="Pfam" id="PF07715"/>
    </source>
</evidence>
<evidence type="ECO:0000259" key="17">
    <source>
        <dbReference type="Pfam" id="PF00593"/>
    </source>
</evidence>
<keyword evidence="12 19" id="KW-0675">Receptor</keyword>
<evidence type="ECO:0000256" key="14">
    <source>
        <dbReference type="RuleBase" id="RU003357"/>
    </source>
</evidence>
<dbReference type="InterPro" id="IPR036942">
    <property type="entry name" value="Beta-barrel_TonB_sf"/>
</dbReference>
<comment type="subcellular location">
    <subcellularLocation>
        <location evidence="1">Cell outer membrane</location>
        <topology evidence="1">Multi-pass membrane protein</topology>
    </subcellularLocation>
</comment>
<keyword evidence="9" id="KW-0406">Ion transport</keyword>
<feature type="region of interest" description="Disordered" evidence="15">
    <location>
        <begin position="62"/>
        <end position="81"/>
    </location>
</feature>
<dbReference type="Gene3D" id="2.40.170.20">
    <property type="entry name" value="TonB-dependent receptor, beta-barrel domain"/>
    <property type="match status" value="1"/>
</dbReference>
<dbReference type="PANTHER" id="PTHR32552:SF82">
    <property type="entry name" value="FCUA PROTEIN"/>
    <property type="match status" value="1"/>
</dbReference>
<dbReference type="PROSITE" id="PS01156">
    <property type="entry name" value="TONB_DEPENDENT_REC_2"/>
    <property type="match status" value="1"/>
</dbReference>
<evidence type="ECO:0000256" key="11">
    <source>
        <dbReference type="ARBA" id="ARBA00023136"/>
    </source>
</evidence>
<evidence type="ECO:0000256" key="16">
    <source>
        <dbReference type="SAM" id="SignalP"/>
    </source>
</evidence>
<keyword evidence="7 16" id="KW-0732">Signal</keyword>
<organism evidence="19 20">
    <name type="scientific">Methylopila musalis</name>
    <dbReference type="NCBI Taxonomy" id="1134781"/>
    <lineage>
        <taxon>Bacteria</taxon>
        <taxon>Pseudomonadati</taxon>
        <taxon>Pseudomonadota</taxon>
        <taxon>Alphaproteobacteria</taxon>
        <taxon>Hyphomicrobiales</taxon>
        <taxon>Methylopilaceae</taxon>
        <taxon>Methylopila</taxon>
    </lineage>
</organism>
<feature type="signal peptide" evidence="16">
    <location>
        <begin position="1"/>
        <end position="26"/>
    </location>
</feature>
<comment type="caution">
    <text evidence="19">The sequence shown here is derived from an EMBL/GenBank/DDBJ whole genome shotgun (WGS) entry which is preliminary data.</text>
</comment>
<dbReference type="InterPro" id="IPR010917">
    <property type="entry name" value="TonB_rcpt_CS"/>
</dbReference>
<feature type="domain" description="TonB-dependent receptor-like beta-barrel" evidence="17">
    <location>
        <begin position="300"/>
        <end position="748"/>
    </location>
</feature>
<evidence type="ECO:0000256" key="1">
    <source>
        <dbReference type="ARBA" id="ARBA00004571"/>
    </source>
</evidence>
<dbReference type="CDD" id="cd01347">
    <property type="entry name" value="ligand_gated_channel"/>
    <property type="match status" value="1"/>
</dbReference>
<evidence type="ECO:0000256" key="15">
    <source>
        <dbReference type="SAM" id="MobiDB-lite"/>
    </source>
</evidence>
<reference evidence="20" key="1">
    <citation type="journal article" date="2019" name="Int. J. Syst. Evol. Microbiol.">
        <title>The Global Catalogue of Microorganisms (GCM) 10K type strain sequencing project: providing services to taxonomists for standard genome sequencing and annotation.</title>
        <authorList>
            <consortium name="The Broad Institute Genomics Platform"/>
            <consortium name="The Broad Institute Genome Sequencing Center for Infectious Disease"/>
            <person name="Wu L."/>
            <person name="Ma J."/>
        </authorList>
    </citation>
    <scope>NUCLEOTIDE SEQUENCE [LARGE SCALE GENOMIC DNA]</scope>
    <source>
        <strain evidence="20">CCUG 61696</strain>
    </source>
</reference>
<dbReference type="PANTHER" id="PTHR32552">
    <property type="entry name" value="FERRICHROME IRON RECEPTOR-RELATED"/>
    <property type="match status" value="1"/>
</dbReference>
<dbReference type="EMBL" id="JBHTMX010000043">
    <property type="protein sequence ID" value="MFD1331806.1"/>
    <property type="molecule type" value="Genomic_DNA"/>
</dbReference>
<dbReference type="InterPro" id="IPR012910">
    <property type="entry name" value="Plug_dom"/>
</dbReference>
<dbReference type="InterPro" id="IPR039426">
    <property type="entry name" value="TonB-dep_rcpt-like"/>
</dbReference>
<evidence type="ECO:0000256" key="2">
    <source>
        <dbReference type="ARBA" id="ARBA00009810"/>
    </source>
</evidence>
<evidence type="ECO:0000256" key="8">
    <source>
        <dbReference type="ARBA" id="ARBA00023004"/>
    </source>
</evidence>
<gene>
    <name evidence="19" type="ORF">ACFQ4O_07305</name>
</gene>
<dbReference type="NCBIfam" id="TIGR01783">
    <property type="entry name" value="TonB-siderophor"/>
    <property type="match status" value="1"/>
</dbReference>
<dbReference type="InterPro" id="IPR010105">
    <property type="entry name" value="TonB_sidphr_rcpt"/>
</dbReference>
<dbReference type="Pfam" id="PF07715">
    <property type="entry name" value="Plug"/>
    <property type="match status" value="1"/>
</dbReference>
<keyword evidence="6" id="KW-0812">Transmembrane</keyword>
<evidence type="ECO:0000256" key="10">
    <source>
        <dbReference type="ARBA" id="ARBA00023077"/>
    </source>
</evidence>
<dbReference type="Proteomes" id="UP001597171">
    <property type="component" value="Unassembled WGS sequence"/>
</dbReference>
<dbReference type="RefSeq" id="WP_378775035.1">
    <property type="nucleotide sequence ID" value="NZ_JBHTMX010000043.1"/>
</dbReference>
<keyword evidence="3" id="KW-0813">Transport</keyword>
<evidence type="ECO:0000256" key="7">
    <source>
        <dbReference type="ARBA" id="ARBA00022729"/>
    </source>
</evidence>
<keyword evidence="11 14" id="KW-0472">Membrane</keyword>
<dbReference type="InterPro" id="IPR037066">
    <property type="entry name" value="Plug_dom_sf"/>
</dbReference>
<evidence type="ECO:0000313" key="20">
    <source>
        <dbReference type="Proteomes" id="UP001597171"/>
    </source>
</evidence>
<evidence type="ECO:0000256" key="6">
    <source>
        <dbReference type="ARBA" id="ARBA00022692"/>
    </source>
</evidence>
<feature type="domain" description="TonB-dependent receptor plug" evidence="18">
    <location>
        <begin position="102"/>
        <end position="194"/>
    </location>
</feature>
<accession>A0ABW3Z6F8</accession>
<dbReference type="Pfam" id="PF00593">
    <property type="entry name" value="TonB_dep_Rec_b-barrel"/>
    <property type="match status" value="1"/>
</dbReference>
<keyword evidence="5" id="KW-0410">Iron transport</keyword>
<evidence type="ECO:0000256" key="5">
    <source>
        <dbReference type="ARBA" id="ARBA00022496"/>
    </source>
</evidence>
<dbReference type="SUPFAM" id="SSF56935">
    <property type="entry name" value="Porins"/>
    <property type="match status" value="1"/>
</dbReference>
<proteinExistence type="inferred from homology"/>
<dbReference type="InterPro" id="IPR000531">
    <property type="entry name" value="Beta-barrel_TonB"/>
</dbReference>
<feature type="chain" id="PRO_5046282355" evidence="16">
    <location>
        <begin position="27"/>
        <end position="778"/>
    </location>
</feature>
<comment type="similarity">
    <text evidence="2 14">Belongs to the TonB-dependent receptor family.</text>
</comment>
<evidence type="ECO:0000256" key="3">
    <source>
        <dbReference type="ARBA" id="ARBA00022448"/>
    </source>
</evidence>
<evidence type="ECO:0000256" key="12">
    <source>
        <dbReference type="ARBA" id="ARBA00023170"/>
    </source>
</evidence>
<keyword evidence="4" id="KW-1134">Transmembrane beta strand</keyword>
<keyword evidence="10 14" id="KW-0798">TonB box</keyword>
<sequence>MGTLRLGMTGAAVAGTALFAMGPAMAQSDETRRANAADGQVQVQRASQSSDAVALDEIRIEGAGPARRAPSTGTLGQPPAAYAGGQVATGARLGMLGNRSILETPFSVTGYTEKLIRNQQARSIADIAQNDPSVRNDAPTFSERDAFFIRGFSVTNLDVAYDGLFYIANARRHFLEGVERVEILKGPSAFLNGGVGRVGGTINLVPKRATDDPLTRVTTSYNSDALFGTHVDVGRRFGANKEWGVRLNGSYRNGDTTLDKNEVEVGVASLGLDYSGERFRASLDLNHSTQNLEAPTSLFNAAAAGFNIPRAPRGKNTANSFEYHDSEYNMAAARVEYDILPETTVYAAAGASRYREDFLTSSYTILNRNGDATATLAIQPQQIQGFTGEAGVRSKFQTGFLGHRLSVSASKALNENYRGGFVPSSIVLPGSYPTNIYNPSGAPGGSVDTSGFPRSNDLPLFADLLLTSVAVSDTLSIAEDRVQLTVGGRYQHIKSRSFNTRPDRGVVGVRNYYYEDERFSPAVAVTARVTENFSVYASYVEALTEGPTASGTSATVTNAGQIYAPVVNKQREVGAKYDFGSFLVTAALFEIRQPNGFVTPAAVGAPDQRGTFDVNGRQVNRGLELTVAGEPLEGVRLLGGVTFLDPELEKTGLTIDTNGDGVLDKNVNGNDVPGVARTVVTLYGEYDLPWFARALTVTGRVVYNGKTYYNQANTQRVQDWTRFDLGARYAFNGPADKPVVITANVQNVFNKAYWSSSARGYLAAGAGRTFMLSASVDF</sequence>
<evidence type="ECO:0000313" key="19">
    <source>
        <dbReference type="EMBL" id="MFD1331806.1"/>
    </source>
</evidence>
<keyword evidence="8" id="KW-0408">Iron</keyword>
<evidence type="ECO:0000256" key="4">
    <source>
        <dbReference type="ARBA" id="ARBA00022452"/>
    </source>
</evidence>
<protein>
    <submittedName>
        <fullName evidence="19">TonB-dependent receptor</fullName>
    </submittedName>
</protein>
<dbReference type="Gene3D" id="2.170.130.10">
    <property type="entry name" value="TonB-dependent receptor, plug domain"/>
    <property type="match status" value="1"/>
</dbReference>
<keyword evidence="20" id="KW-1185">Reference proteome</keyword>
<name>A0ABW3Z6F8_9HYPH</name>
<evidence type="ECO:0000256" key="13">
    <source>
        <dbReference type="ARBA" id="ARBA00023237"/>
    </source>
</evidence>